<evidence type="ECO:0000313" key="11">
    <source>
        <dbReference type="Proteomes" id="UP000785200"/>
    </source>
</evidence>
<keyword evidence="6 8" id="KW-0408">Iron</keyword>
<feature type="region of interest" description="Disordered" evidence="9">
    <location>
        <begin position="327"/>
        <end position="354"/>
    </location>
</feature>
<dbReference type="OrthoDB" id="1844152at2759"/>
<gene>
    <name evidence="10" type="ORF">D0Z07_5054</name>
</gene>
<evidence type="ECO:0000256" key="3">
    <source>
        <dbReference type="ARBA" id="ARBA00022617"/>
    </source>
</evidence>
<sequence>MPDEILSQPEAFVEIDQAHHILPNSKIVSDPWQGLMVKKDMNSILEKLVVALDDELKFAFDARFGADTRNWTEITLYGATKKIVAQASSRFTVGLPMCRNEAYLDEMIPLPDTFVITAAVVGALPPILRPVIGRLFSIPLRLAIHRSKNLFRPLFNERVESLQLPQSEDPQDHLQMMLRFAQAERPQDFNLDDMTMRLAMANFGSFHQTSIMATNLIFNILESDKEYNTIALLREEAESCLAASGGVWTKAAAAQMVRADSVSRETMRINAFGNRSLLRKVMVDNVTTEDGIPLPRGAMVSILAHPAQCDGEYFSDPEKFDPFRFSRQREQARSGTTTPASENGDASDCAQRSKDGSLTVVSTGPQHIIFGHGRHACPGRFLLDFELKMIMAHLFAHYDVELLPEYDGKRPQAKWVAEATMPPGEGKIRVRRREKT</sequence>
<dbReference type="InterPro" id="IPR017972">
    <property type="entry name" value="Cyt_P450_CS"/>
</dbReference>
<evidence type="ECO:0000256" key="1">
    <source>
        <dbReference type="ARBA" id="ARBA00001971"/>
    </source>
</evidence>
<dbReference type="GO" id="GO:0020037">
    <property type="term" value="F:heme binding"/>
    <property type="evidence" value="ECO:0007669"/>
    <property type="project" value="InterPro"/>
</dbReference>
<name>A0A9P7AWN9_9HELO</name>
<keyword evidence="7 8" id="KW-0503">Monooxygenase</keyword>
<evidence type="ECO:0000256" key="8">
    <source>
        <dbReference type="RuleBase" id="RU000461"/>
    </source>
</evidence>
<dbReference type="PANTHER" id="PTHR46206">
    <property type="entry name" value="CYTOCHROME P450"/>
    <property type="match status" value="1"/>
</dbReference>
<dbReference type="InterPro" id="IPR001128">
    <property type="entry name" value="Cyt_P450"/>
</dbReference>
<accession>A0A9P7AWN9</accession>
<dbReference type="CDD" id="cd11041">
    <property type="entry name" value="CYP503A1-like"/>
    <property type="match status" value="1"/>
</dbReference>
<organism evidence="10 11">
    <name type="scientific">Hyphodiscus hymeniophilus</name>
    <dbReference type="NCBI Taxonomy" id="353542"/>
    <lineage>
        <taxon>Eukaryota</taxon>
        <taxon>Fungi</taxon>
        <taxon>Dikarya</taxon>
        <taxon>Ascomycota</taxon>
        <taxon>Pezizomycotina</taxon>
        <taxon>Leotiomycetes</taxon>
        <taxon>Helotiales</taxon>
        <taxon>Hyphodiscaceae</taxon>
        <taxon>Hyphodiscus</taxon>
    </lineage>
</organism>
<evidence type="ECO:0000256" key="2">
    <source>
        <dbReference type="ARBA" id="ARBA00010617"/>
    </source>
</evidence>
<evidence type="ECO:0000256" key="4">
    <source>
        <dbReference type="ARBA" id="ARBA00022723"/>
    </source>
</evidence>
<evidence type="ECO:0000256" key="7">
    <source>
        <dbReference type="ARBA" id="ARBA00023033"/>
    </source>
</evidence>
<dbReference type="Pfam" id="PF00067">
    <property type="entry name" value="p450"/>
    <property type="match status" value="1"/>
</dbReference>
<comment type="caution">
    <text evidence="10">The sequence shown here is derived from an EMBL/GenBank/DDBJ whole genome shotgun (WGS) entry which is preliminary data.</text>
</comment>
<dbReference type="EMBL" id="VNKQ01000009">
    <property type="protein sequence ID" value="KAG0648808.1"/>
    <property type="molecule type" value="Genomic_DNA"/>
</dbReference>
<evidence type="ECO:0000256" key="5">
    <source>
        <dbReference type="ARBA" id="ARBA00023002"/>
    </source>
</evidence>
<comment type="similarity">
    <text evidence="2 8">Belongs to the cytochrome P450 family.</text>
</comment>
<reference evidence="10" key="1">
    <citation type="submission" date="2019-07" db="EMBL/GenBank/DDBJ databases">
        <title>Hyphodiscus hymeniophilus genome sequencing and assembly.</title>
        <authorList>
            <person name="Kramer G."/>
            <person name="Nodwell J."/>
        </authorList>
    </citation>
    <scope>NUCLEOTIDE SEQUENCE</scope>
    <source>
        <strain evidence="10">ATCC 34498</strain>
    </source>
</reference>
<keyword evidence="4 8" id="KW-0479">Metal-binding</keyword>
<dbReference type="InterPro" id="IPR036396">
    <property type="entry name" value="Cyt_P450_sf"/>
</dbReference>
<dbReference type="SUPFAM" id="SSF48264">
    <property type="entry name" value="Cytochrome P450"/>
    <property type="match status" value="1"/>
</dbReference>
<dbReference type="GO" id="GO:0016705">
    <property type="term" value="F:oxidoreductase activity, acting on paired donors, with incorporation or reduction of molecular oxygen"/>
    <property type="evidence" value="ECO:0007669"/>
    <property type="project" value="InterPro"/>
</dbReference>
<comment type="cofactor">
    <cofactor evidence="1">
        <name>heme</name>
        <dbReference type="ChEBI" id="CHEBI:30413"/>
    </cofactor>
</comment>
<dbReference type="PROSITE" id="PS00086">
    <property type="entry name" value="CYTOCHROME_P450"/>
    <property type="match status" value="1"/>
</dbReference>
<dbReference type="Gene3D" id="1.10.630.10">
    <property type="entry name" value="Cytochrome P450"/>
    <property type="match status" value="1"/>
</dbReference>
<evidence type="ECO:0000313" key="10">
    <source>
        <dbReference type="EMBL" id="KAG0648808.1"/>
    </source>
</evidence>
<keyword evidence="11" id="KW-1185">Reference proteome</keyword>
<keyword evidence="5 8" id="KW-0560">Oxidoreductase</keyword>
<proteinExistence type="inferred from homology"/>
<keyword evidence="3 8" id="KW-0349">Heme</keyword>
<protein>
    <submittedName>
        <fullName evidence="10">Tenellin biosynthesis B</fullName>
    </submittedName>
</protein>
<dbReference type="Proteomes" id="UP000785200">
    <property type="component" value="Unassembled WGS sequence"/>
</dbReference>
<dbReference type="AlphaFoldDB" id="A0A9P7AWN9"/>
<evidence type="ECO:0000256" key="9">
    <source>
        <dbReference type="SAM" id="MobiDB-lite"/>
    </source>
</evidence>
<dbReference type="GO" id="GO:0005506">
    <property type="term" value="F:iron ion binding"/>
    <property type="evidence" value="ECO:0007669"/>
    <property type="project" value="InterPro"/>
</dbReference>
<evidence type="ECO:0000256" key="6">
    <source>
        <dbReference type="ARBA" id="ARBA00023004"/>
    </source>
</evidence>
<dbReference type="GO" id="GO:0004497">
    <property type="term" value="F:monooxygenase activity"/>
    <property type="evidence" value="ECO:0007669"/>
    <property type="project" value="UniProtKB-KW"/>
</dbReference>
<dbReference type="PANTHER" id="PTHR46206:SF1">
    <property type="entry name" value="P450, PUTATIVE (EUROFUNG)-RELATED"/>
    <property type="match status" value="1"/>
</dbReference>